<dbReference type="Proteomes" id="UP000002383">
    <property type="component" value="Chromosome"/>
</dbReference>
<dbReference type="AlphaFoldDB" id="B8GUZ3"/>
<proteinExistence type="predicted"/>
<gene>
    <name evidence="1" type="ordered locus">Tgr7_0406</name>
</gene>
<organism evidence="1 2">
    <name type="scientific">Thioalkalivibrio sulfidiphilus (strain HL-EbGR7)</name>
    <dbReference type="NCBI Taxonomy" id="396588"/>
    <lineage>
        <taxon>Bacteria</taxon>
        <taxon>Pseudomonadati</taxon>
        <taxon>Pseudomonadota</taxon>
        <taxon>Gammaproteobacteria</taxon>
        <taxon>Chromatiales</taxon>
        <taxon>Ectothiorhodospiraceae</taxon>
        <taxon>Thioalkalivibrio</taxon>
    </lineage>
</organism>
<dbReference type="GO" id="GO:0003677">
    <property type="term" value="F:DNA binding"/>
    <property type="evidence" value="ECO:0007669"/>
    <property type="project" value="InterPro"/>
</dbReference>
<dbReference type="InterPro" id="IPR010982">
    <property type="entry name" value="Lambda_DNA-bd_dom_sf"/>
</dbReference>
<sequence>MHWADRYCLIHKAGYTPTRIARELGCNPNAVSQVLRDQARSYNIASFIAAITKTPLSRLWPDGCYSEPPRQAKTRRAA</sequence>
<dbReference type="Gene3D" id="1.10.260.40">
    <property type="entry name" value="lambda repressor-like DNA-binding domains"/>
    <property type="match status" value="1"/>
</dbReference>
<accession>B8GUZ3</accession>
<evidence type="ECO:0008006" key="3">
    <source>
        <dbReference type="Google" id="ProtNLM"/>
    </source>
</evidence>
<dbReference type="STRING" id="396588.Tgr7_0406"/>
<dbReference type="KEGG" id="tgr:Tgr7_0406"/>
<dbReference type="HOGENOM" id="CLU_2620959_0_0_6"/>
<protein>
    <recommendedName>
        <fullName evidence="3">Ner winged helix-turn-helix DNA-binding domain-containing protein</fullName>
    </recommendedName>
</protein>
<evidence type="ECO:0000313" key="1">
    <source>
        <dbReference type="EMBL" id="ACL71504.1"/>
    </source>
</evidence>
<reference evidence="1 2" key="1">
    <citation type="journal article" date="2011" name="Stand. Genomic Sci.">
        <title>Complete genome sequence of 'Thioalkalivibrio sulfidophilus' HL-EbGr7.</title>
        <authorList>
            <person name="Muyzer G."/>
            <person name="Sorokin D.Y."/>
            <person name="Mavromatis K."/>
            <person name="Lapidus A."/>
            <person name="Clum A."/>
            <person name="Ivanova N."/>
            <person name="Pati A."/>
            <person name="d'Haeseleer P."/>
            <person name="Woyke T."/>
            <person name="Kyrpides N.C."/>
        </authorList>
    </citation>
    <scope>NUCLEOTIDE SEQUENCE [LARGE SCALE GENOMIC DNA]</scope>
    <source>
        <strain evidence="1 2">HL-EbGR7</strain>
    </source>
</reference>
<name>B8GUZ3_THISH</name>
<evidence type="ECO:0000313" key="2">
    <source>
        <dbReference type="Proteomes" id="UP000002383"/>
    </source>
</evidence>
<keyword evidence="2" id="KW-1185">Reference proteome</keyword>
<dbReference type="EMBL" id="CP001339">
    <property type="protein sequence ID" value="ACL71504.1"/>
    <property type="molecule type" value="Genomic_DNA"/>
</dbReference>